<keyword evidence="2" id="KW-0436">Ligase</keyword>
<dbReference type="PANTHER" id="PTHR43201">
    <property type="entry name" value="ACYL-COA SYNTHETASE"/>
    <property type="match status" value="1"/>
</dbReference>
<dbReference type="FunFam" id="3.30.300.30:FF:000008">
    <property type="entry name" value="2,3-dihydroxybenzoate-AMP ligase"/>
    <property type="match status" value="1"/>
</dbReference>
<dbReference type="Pfam" id="PF00501">
    <property type="entry name" value="AMP-binding"/>
    <property type="match status" value="1"/>
</dbReference>
<comment type="function">
    <text evidence="3">Acyl-CoA synthases catalyze the initial reaction in fatty acid metabolism, by forming a thioester with CoA. Has some preference toward medium-chain substrates. Plays a role in adipocyte differentiation.</text>
</comment>
<evidence type="ECO:0000256" key="2">
    <source>
        <dbReference type="ARBA" id="ARBA00022598"/>
    </source>
</evidence>
<evidence type="ECO:0000256" key="5">
    <source>
        <dbReference type="ARBA" id="ARBA00039638"/>
    </source>
</evidence>
<evidence type="ECO:0000313" key="11">
    <source>
        <dbReference type="Proteomes" id="UP000183832"/>
    </source>
</evidence>
<sequence length="578" mass="65391">MFKRFVSHRKCVLENFYDARFGVVKKYTTESSSVKTSYFHNVGLHPLKYMTVGQALKKIATQYPEQTALISCIDNKQYTFAEILDKADRLASGLLNLGLSSGDRVAIWAPNYDFWYISKLAIARAGLICVALNPAYQPSELDYSLKKVDVRAIVMPETFKTQKYYEMVSNFRKTSSSLKYVVMVSEKNLPGAVRFDDLIKSSSESDKAEIEELQATISPDDGCNIQFTSGTTGYPKAAVVSHFSFVNCGSQTGIRNELDQRHRTICLNLPFFHIAGIVSLMHSVMCGSTLVLPLPHFSAEASINSILTKNCDVIYGTPNMYVEMVAKKKELNVEIPEIAFSVTGAAICTPKLVRDARKYLNIRKFRSAYGMTETTASGFQVLPDEHDNFVEEFVGFASDHIELKVIDRKGQIVPFGQPGELCIRGYCNMIEYWGDEEKTKEVMGRDNWLKTGDQFILYENGYGQIIGRLKEMIIRGGENLFPREIEDFLNTHPNVLESHVVGIPDEKMGEEVGAFIRLKDPSKQLTQHDVKEFCKGKIAHFKVPRFVYVVTKYPRTVSGKVQKNKFLEYFADEIKKNE</sequence>
<name>A0A1J1I241_9DIPT</name>
<keyword evidence="11" id="KW-1185">Reference proteome</keyword>
<dbReference type="InterPro" id="IPR000873">
    <property type="entry name" value="AMP-dep_synth/lig_dom"/>
</dbReference>
<reference evidence="10 11" key="1">
    <citation type="submission" date="2015-04" db="EMBL/GenBank/DDBJ databases">
        <authorList>
            <person name="Syromyatnikov M.Y."/>
            <person name="Popov V.N."/>
        </authorList>
    </citation>
    <scope>NUCLEOTIDE SEQUENCE [LARGE SCALE GENOMIC DNA]</scope>
</reference>
<dbReference type="GO" id="GO:0006631">
    <property type="term" value="P:fatty acid metabolic process"/>
    <property type="evidence" value="ECO:0007669"/>
    <property type="project" value="TreeGrafter"/>
</dbReference>
<dbReference type="EC" id="6.2.1.2" evidence="4"/>
<dbReference type="InterPro" id="IPR020845">
    <property type="entry name" value="AMP-binding_CS"/>
</dbReference>
<comment type="catalytic activity">
    <reaction evidence="6">
        <text>octanoate + ATP + CoA = octanoyl-CoA + AMP + diphosphate</text>
        <dbReference type="Rhea" id="RHEA:33631"/>
        <dbReference type="ChEBI" id="CHEBI:25646"/>
        <dbReference type="ChEBI" id="CHEBI:30616"/>
        <dbReference type="ChEBI" id="CHEBI:33019"/>
        <dbReference type="ChEBI" id="CHEBI:57287"/>
        <dbReference type="ChEBI" id="CHEBI:57386"/>
        <dbReference type="ChEBI" id="CHEBI:456215"/>
    </reaction>
</comment>
<feature type="domain" description="AMP-binding enzyme C-terminal" evidence="9">
    <location>
        <begin position="484"/>
        <end position="560"/>
    </location>
</feature>
<comment type="catalytic activity">
    <reaction evidence="7">
        <text>a medium-chain fatty acid + ATP + CoA = a medium-chain fatty acyl-CoA + AMP + diphosphate</text>
        <dbReference type="Rhea" id="RHEA:48340"/>
        <dbReference type="ChEBI" id="CHEBI:30616"/>
        <dbReference type="ChEBI" id="CHEBI:33019"/>
        <dbReference type="ChEBI" id="CHEBI:57287"/>
        <dbReference type="ChEBI" id="CHEBI:59558"/>
        <dbReference type="ChEBI" id="CHEBI:90546"/>
        <dbReference type="ChEBI" id="CHEBI:456215"/>
        <dbReference type="EC" id="6.2.1.2"/>
    </reaction>
</comment>
<dbReference type="InterPro" id="IPR045851">
    <property type="entry name" value="AMP-bd_C_sf"/>
</dbReference>
<dbReference type="Gene3D" id="3.30.300.30">
    <property type="match status" value="1"/>
</dbReference>
<dbReference type="PANTHER" id="PTHR43201:SF5">
    <property type="entry name" value="MEDIUM-CHAIN ACYL-COA LIGASE ACSF2, MITOCHONDRIAL"/>
    <property type="match status" value="1"/>
</dbReference>
<dbReference type="InterPro" id="IPR025110">
    <property type="entry name" value="AMP-bd_C"/>
</dbReference>
<gene>
    <name evidence="10" type="ORF">CLUMA_CG007914</name>
</gene>
<dbReference type="Gene3D" id="2.30.38.10">
    <property type="entry name" value="Luciferase, Domain 3"/>
    <property type="match status" value="1"/>
</dbReference>
<comment type="similarity">
    <text evidence="1">Belongs to the ATP-dependent AMP-binding enzyme family.</text>
</comment>
<dbReference type="PROSITE" id="PS00455">
    <property type="entry name" value="AMP_BINDING"/>
    <property type="match status" value="1"/>
</dbReference>
<proteinExistence type="inferred from homology"/>
<dbReference type="EMBL" id="CVRI01000038">
    <property type="protein sequence ID" value="CRK94407.1"/>
    <property type="molecule type" value="Genomic_DNA"/>
</dbReference>
<evidence type="ECO:0000313" key="10">
    <source>
        <dbReference type="EMBL" id="CRK94407.1"/>
    </source>
</evidence>
<dbReference type="AlphaFoldDB" id="A0A1J1I241"/>
<evidence type="ECO:0000259" key="8">
    <source>
        <dbReference type="Pfam" id="PF00501"/>
    </source>
</evidence>
<dbReference type="OrthoDB" id="10253115at2759"/>
<evidence type="ECO:0000256" key="3">
    <source>
        <dbReference type="ARBA" id="ARBA00037247"/>
    </source>
</evidence>
<evidence type="ECO:0000256" key="4">
    <source>
        <dbReference type="ARBA" id="ARBA00039009"/>
    </source>
</evidence>
<dbReference type="STRING" id="568069.A0A1J1I241"/>
<evidence type="ECO:0000256" key="6">
    <source>
        <dbReference type="ARBA" id="ARBA00047319"/>
    </source>
</evidence>
<evidence type="ECO:0000259" key="9">
    <source>
        <dbReference type="Pfam" id="PF13193"/>
    </source>
</evidence>
<organism evidence="10 11">
    <name type="scientific">Clunio marinus</name>
    <dbReference type="NCBI Taxonomy" id="568069"/>
    <lineage>
        <taxon>Eukaryota</taxon>
        <taxon>Metazoa</taxon>
        <taxon>Ecdysozoa</taxon>
        <taxon>Arthropoda</taxon>
        <taxon>Hexapoda</taxon>
        <taxon>Insecta</taxon>
        <taxon>Pterygota</taxon>
        <taxon>Neoptera</taxon>
        <taxon>Endopterygota</taxon>
        <taxon>Diptera</taxon>
        <taxon>Nematocera</taxon>
        <taxon>Chironomoidea</taxon>
        <taxon>Chironomidae</taxon>
        <taxon>Clunio</taxon>
    </lineage>
</organism>
<feature type="domain" description="AMP-dependent synthetase/ligase" evidence="8">
    <location>
        <begin position="58"/>
        <end position="433"/>
    </location>
</feature>
<dbReference type="Pfam" id="PF13193">
    <property type="entry name" value="AMP-binding_C"/>
    <property type="match status" value="1"/>
</dbReference>
<dbReference type="Proteomes" id="UP000183832">
    <property type="component" value="Unassembled WGS sequence"/>
</dbReference>
<dbReference type="Gene3D" id="3.40.50.980">
    <property type="match status" value="2"/>
</dbReference>
<protein>
    <recommendedName>
        <fullName evidence="5">Medium-chain acyl-CoA ligase ACSF2, mitochondrial</fullName>
        <ecNumber evidence="4">6.2.1.2</ecNumber>
    </recommendedName>
</protein>
<evidence type="ECO:0000256" key="7">
    <source>
        <dbReference type="ARBA" id="ARBA00048277"/>
    </source>
</evidence>
<dbReference type="SUPFAM" id="SSF56801">
    <property type="entry name" value="Acetyl-CoA synthetase-like"/>
    <property type="match status" value="1"/>
</dbReference>
<evidence type="ECO:0000256" key="1">
    <source>
        <dbReference type="ARBA" id="ARBA00006432"/>
    </source>
</evidence>
<dbReference type="GO" id="GO:0031956">
    <property type="term" value="F:medium-chain fatty acid-CoA ligase activity"/>
    <property type="evidence" value="ECO:0007669"/>
    <property type="project" value="UniProtKB-EC"/>
</dbReference>
<accession>A0A1J1I241</accession>